<evidence type="ECO:0000313" key="1">
    <source>
        <dbReference type="EMBL" id="GFN97014.1"/>
    </source>
</evidence>
<dbReference type="Proteomes" id="UP000735302">
    <property type="component" value="Unassembled WGS sequence"/>
</dbReference>
<reference evidence="1 2" key="1">
    <citation type="journal article" date="2021" name="Elife">
        <title>Chloroplast acquisition without the gene transfer in kleptoplastic sea slugs, Plakobranchus ocellatus.</title>
        <authorList>
            <person name="Maeda T."/>
            <person name="Takahashi S."/>
            <person name="Yoshida T."/>
            <person name="Shimamura S."/>
            <person name="Takaki Y."/>
            <person name="Nagai Y."/>
            <person name="Toyoda A."/>
            <person name="Suzuki Y."/>
            <person name="Arimoto A."/>
            <person name="Ishii H."/>
            <person name="Satoh N."/>
            <person name="Nishiyama T."/>
            <person name="Hasebe M."/>
            <person name="Maruyama T."/>
            <person name="Minagawa J."/>
            <person name="Obokata J."/>
            <person name="Shigenobu S."/>
        </authorList>
    </citation>
    <scope>NUCLEOTIDE SEQUENCE [LARGE SCALE GENOMIC DNA]</scope>
</reference>
<proteinExistence type="predicted"/>
<accession>A0AAV3ZQZ5</accession>
<evidence type="ECO:0000313" key="2">
    <source>
        <dbReference type="Proteomes" id="UP000735302"/>
    </source>
</evidence>
<protein>
    <submittedName>
        <fullName evidence="1">Vitamin B12-dependent ribonucleotide reductase</fullName>
    </submittedName>
</protein>
<organism evidence="1 2">
    <name type="scientific">Plakobranchus ocellatus</name>
    <dbReference type="NCBI Taxonomy" id="259542"/>
    <lineage>
        <taxon>Eukaryota</taxon>
        <taxon>Metazoa</taxon>
        <taxon>Spiralia</taxon>
        <taxon>Lophotrochozoa</taxon>
        <taxon>Mollusca</taxon>
        <taxon>Gastropoda</taxon>
        <taxon>Heterobranchia</taxon>
        <taxon>Euthyneura</taxon>
        <taxon>Panpulmonata</taxon>
        <taxon>Sacoglossa</taxon>
        <taxon>Placobranchoidea</taxon>
        <taxon>Plakobranchidae</taxon>
        <taxon>Plakobranchus</taxon>
    </lineage>
</organism>
<comment type="caution">
    <text evidence="1">The sequence shown here is derived from an EMBL/GenBank/DDBJ whole genome shotgun (WGS) entry which is preliminary data.</text>
</comment>
<dbReference type="AlphaFoldDB" id="A0AAV3ZQZ5"/>
<gene>
    <name evidence="1" type="ORF">PoB_002352000</name>
</gene>
<keyword evidence="2" id="KW-1185">Reference proteome</keyword>
<dbReference type="EMBL" id="BLXT01002714">
    <property type="protein sequence ID" value="GFN97014.1"/>
    <property type="molecule type" value="Genomic_DNA"/>
</dbReference>
<sequence>MHKNQDSYLAALVKAQPIQRRRPRHEEENARLRDYSYTYSVRFIRNSKMQEQRICHKAFLAIFGITNRRVQTVKAALTKTDTVESDSAQSESEYDE</sequence>
<name>A0AAV3ZQZ5_9GAST</name>